<dbReference type="InterPro" id="IPR013083">
    <property type="entry name" value="Znf_RING/FYVE/PHD"/>
</dbReference>
<evidence type="ECO:0000256" key="2">
    <source>
        <dbReference type="SAM" id="MobiDB-lite"/>
    </source>
</evidence>
<keyword evidence="4" id="KW-1185">Reference proteome</keyword>
<dbReference type="EMBL" id="JARKIB010000385">
    <property type="protein sequence ID" value="KAJ7711798.1"/>
    <property type="molecule type" value="Genomic_DNA"/>
</dbReference>
<evidence type="ECO:0000313" key="4">
    <source>
        <dbReference type="Proteomes" id="UP001215598"/>
    </source>
</evidence>
<protein>
    <submittedName>
        <fullName evidence="3">Uncharacterized protein</fullName>
    </submittedName>
</protein>
<reference evidence="3" key="1">
    <citation type="submission" date="2023-03" db="EMBL/GenBank/DDBJ databases">
        <title>Massive genome expansion in bonnet fungi (Mycena s.s.) driven by repeated elements and novel gene families across ecological guilds.</title>
        <authorList>
            <consortium name="Lawrence Berkeley National Laboratory"/>
            <person name="Harder C.B."/>
            <person name="Miyauchi S."/>
            <person name="Viragh M."/>
            <person name="Kuo A."/>
            <person name="Thoen E."/>
            <person name="Andreopoulos B."/>
            <person name="Lu D."/>
            <person name="Skrede I."/>
            <person name="Drula E."/>
            <person name="Henrissat B."/>
            <person name="Morin E."/>
            <person name="Kohler A."/>
            <person name="Barry K."/>
            <person name="LaButti K."/>
            <person name="Morin E."/>
            <person name="Salamov A."/>
            <person name="Lipzen A."/>
            <person name="Mereny Z."/>
            <person name="Hegedus B."/>
            <person name="Baldrian P."/>
            <person name="Stursova M."/>
            <person name="Weitz H."/>
            <person name="Taylor A."/>
            <person name="Grigoriev I.V."/>
            <person name="Nagy L.G."/>
            <person name="Martin F."/>
            <person name="Kauserud H."/>
        </authorList>
    </citation>
    <scope>NUCLEOTIDE SEQUENCE</scope>
    <source>
        <strain evidence="3">CBHHK182m</strain>
    </source>
</reference>
<accession>A0AAD7H4K0</accession>
<feature type="compositionally biased region" description="Basic and acidic residues" evidence="2">
    <location>
        <begin position="40"/>
        <end position="59"/>
    </location>
</feature>
<evidence type="ECO:0000313" key="3">
    <source>
        <dbReference type="EMBL" id="KAJ7711798.1"/>
    </source>
</evidence>
<keyword evidence="1" id="KW-0175">Coiled coil</keyword>
<feature type="coiled-coil region" evidence="1">
    <location>
        <begin position="190"/>
        <end position="245"/>
    </location>
</feature>
<dbReference type="SUPFAM" id="SSF57850">
    <property type="entry name" value="RING/U-box"/>
    <property type="match status" value="1"/>
</dbReference>
<dbReference type="Proteomes" id="UP001215598">
    <property type="component" value="Unassembled WGS sequence"/>
</dbReference>
<gene>
    <name evidence="3" type="ORF">B0H16DRAFT_1480008</name>
</gene>
<comment type="caution">
    <text evidence="3">The sequence shown here is derived from an EMBL/GenBank/DDBJ whole genome shotgun (WGS) entry which is preliminary data.</text>
</comment>
<dbReference type="AlphaFoldDB" id="A0AAD7H4K0"/>
<organism evidence="3 4">
    <name type="scientific">Mycena metata</name>
    <dbReference type="NCBI Taxonomy" id="1033252"/>
    <lineage>
        <taxon>Eukaryota</taxon>
        <taxon>Fungi</taxon>
        <taxon>Dikarya</taxon>
        <taxon>Basidiomycota</taxon>
        <taxon>Agaricomycotina</taxon>
        <taxon>Agaricomycetes</taxon>
        <taxon>Agaricomycetidae</taxon>
        <taxon>Agaricales</taxon>
        <taxon>Marasmiineae</taxon>
        <taxon>Mycenaceae</taxon>
        <taxon>Mycena</taxon>
    </lineage>
</organism>
<proteinExistence type="predicted"/>
<name>A0AAD7H4K0_9AGAR</name>
<feature type="compositionally biased region" description="Basic and acidic residues" evidence="2">
    <location>
        <begin position="15"/>
        <end position="26"/>
    </location>
</feature>
<sequence length="384" mass="43384">MTFDLKSASIYSGNRRRDECKIESKPFSKGKGSSMSGRRMSREKEKKRSVIELNQDRNRPPTSSPTPLRSPAAPIPPLPYHVAAPSSPECTNALGSWALREAWTNGGSQSNLLPSLLRILVGKDARGLGTREGNTLASRTGCRMPHDGACTKPDLLRWALSVQVRFFKLFWALDVSYFVISAQSSEPDPLNAAVGRIVEMENKRERVENEREQVENSHAKNEAKLQSLSEDKLRVVDKNAQLEQMCQRSQTLVNYIKESAAKQKEELEESLTCPICLTVFHEPDIAISLGFKLSVLWHQLLQEQAKEKALKYSCPLCGEPVYTAPARNHILRNTVTVMVHLKFLRGKPKAWPADDLYPYRRFFYDESKEDAVDESDFISDDSDR</sequence>
<feature type="compositionally biased region" description="Low complexity" evidence="2">
    <location>
        <begin position="29"/>
        <end position="38"/>
    </location>
</feature>
<feature type="region of interest" description="Disordered" evidence="2">
    <location>
        <begin position="1"/>
        <end position="75"/>
    </location>
</feature>
<dbReference type="Gene3D" id="3.30.40.10">
    <property type="entry name" value="Zinc/RING finger domain, C3HC4 (zinc finger)"/>
    <property type="match status" value="1"/>
</dbReference>
<evidence type="ECO:0000256" key="1">
    <source>
        <dbReference type="SAM" id="Coils"/>
    </source>
</evidence>